<dbReference type="AlphaFoldDB" id="A7H389"/>
<dbReference type="Proteomes" id="UP000002302">
    <property type="component" value="Chromosome"/>
</dbReference>
<dbReference type="EMBL" id="CP000768">
    <property type="protein sequence ID" value="ABS43871.1"/>
    <property type="molecule type" value="Genomic_DNA"/>
</dbReference>
<organism evidence="1 2">
    <name type="scientific">Campylobacter jejuni subsp. doylei (strain ATCC BAA-1458 / RM4099 / 269.97)</name>
    <dbReference type="NCBI Taxonomy" id="360109"/>
    <lineage>
        <taxon>Bacteria</taxon>
        <taxon>Pseudomonadati</taxon>
        <taxon>Campylobacterota</taxon>
        <taxon>Epsilonproteobacteria</taxon>
        <taxon>Campylobacterales</taxon>
        <taxon>Campylobacteraceae</taxon>
        <taxon>Campylobacter</taxon>
    </lineage>
</organism>
<dbReference type="KEGG" id="cjd:JJD26997_0846"/>
<evidence type="ECO:0000313" key="1">
    <source>
        <dbReference type="EMBL" id="ABS43871.1"/>
    </source>
</evidence>
<accession>A7H389</accession>
<evidence type="ECO:0000313" key="2">
    <source>
        <dbReference type="Proteomes" id="UP000002302"/>
    </source>
</evidence>
<protein>
    <submittedName>
        <fullName evidence="1">Uncharacterized protein</fullName>
    </submittedName>
</protein>
<proteinExistence type="predicted"/>
<name>A7H389_CAMJD</name>
<gene>
    <name evidence="1" type="ordered locus">JJD26997_0846</name>
</gene>
<sequence length="47" mass="5677">MIIITVPHFIITVPHFFKKREFFTYKKLKIMENRGKFIIITVPLAKK</sequence>
<dbReference type="HOGENOM" id="CLU_3165775_0_0_7"/>
<reference evidence="2" key="1">
    <citation type="submission" date="2007-07" db="EMBL/GenBank/DDBJ databases">
        <title>Complete genome sequence of Campylobacter jejuni subsp doylei 269.97 isolated from human blood.</title>
        <authorList>
            <person name="Fouts D.E."/>
            <person name="Mongodin E.F."/>
            <person name="Puiu D."/>
            <person name="Sebastian Y."/>
            <person name="Miller W.G."/>
            <person name="Mandrell R.E."/>
            <person name="Lastovica A.J."/>
            <person name="Nelson K.E."/>
        </authorList>
    </citation>
    <scope>NUCLEOTIDE SEQUENCE [LARGE SCALE GENOMIC DNA]</scope>
    <source>
        <strain evidence="2">ATCC BAA-1458 / RM4099 / 269.97</strain>
    </source>
</reference>